<dbReference type="AlphaFoldDB" id="A0A1I7XAJ5"/>
<reference evidence="3" key="1">
    <citation type="submission" date="2016-11" db="UniProtKB">
        <authorList>
            <consortium name="WormBaseParasite"/>
        </authorList>
    </citation>
    <scope>IDENTIFICATION</scope>
</reference>
<feature type="region of interest" description="Disordered" evidence="1">
    <location>
        <begin position="1"/>
        <end position="24"/>
    </location>
</feature>
<accession>A0A1I7XAJ5</accession>
<sequence>MRTRRRFRAENSIDTGVNKQPDSLRRLSKIQQSSKGDIVNTYGSCVN</sequence>
<evidence type="ECO:0000313" key="2">
    <source>
        <dbReference type="Proteomes" id="UP000095283"/>
    </source>
</evidence>
<evidence type="ECO:0000256" key="1">
    <source>
        <dbReference type="SAM" id="MobiDB-lite"/>
    </source>
</evidence>
<keyword evidence="2" id="KW-1185">Reference proteome</keyword>
<dbReference type="WBParaSite" id="Hba_14470">
    <property type="protein sequence ID" value="Hba_14470"/>
    <property type="gene ID" value="Hba_14470"/>
</dbReference>
<protein>
    <submittedName>
        <fullName evidence="3">NCBP2</fullName>
    </submittedName>
</protein>
<organism evidence="2 3">
    <name type="scientific">Heterorhabditis bacteriophora</name>
    <name type="common">Entomopathogenic nematode worm</name>
    <dbReference type="NCBI Taxonomy" id="37862"/>
    <lineage>
        <taxon>Eukaryota</taxon>
        <taxon>Metazoa</taxon>
        <taxon>Ecdysozoa</taxon>
        <taxon>Nematoda</taxon>
        <taxon>Chromadorea</taxon>
        <taxon>Rhabditida</taxon>
        <taxon>Rhabditina</taxon>
        <taxon>Rhabditomorpha</taxon>
        <taxon>Strongyloidea</taxon>
        <taxon>Heterorhabditidae</taxon>
        <taxon>Heterorhabditis</taxon>
    </lineage>
</organism>
<dbReference type="Proteomes" id="UP000095283">
    <property type="component" value="Unplaced"/>
</dbReference>
<feature type="compositionally biased region" description="Polar residues" evidence="1">
    <location>
        <begin position="12"/>
        <end position="21"/>
    </location>
</feature>
<name>A0A1I7XAJ5_HETBA</name>
<proteinExistence type="predicted"/>
<evidence type="ECO:0000313" key="3">
    <source>
        <dbReference type="WBParaSite" id="Hba_14470"/>
    </source>
</evidence>